<dbReference type="GO" id="GO:0016787">
    <property type="term" value="F:hydrolase activity"/>
    <property type="evidence" value="ECO:0007669"/>
    <property type="project" value="UniProtKB-KW"/>
</dbReference>
<evidence type="ECO:0000313" key="6">
    <source>
        <dbReference type="Proteomes" id="UP000032702"/>
    </source>
</evidence>
<dbReference type="Gene3D" id="3.40.50.720">
    <property type="entry name" value="NAD(P)-binding Rossmann-like Domain"/>
    <property type="match status" value="1"/>
</dbReference>
<proteinExistence type="predicted"/>
<dbReference type="InterPro" id="IPR036291">
    <property type="entry name" value="NAD(P)-bd_dom_sf"/>
</dbReference>
<dbReference type="EMBL" id="AAMD01000090">
    <property type="protein sequence ID" value="EAU65185.1"/>
    <property type="molecule type" value="Genomic_DNA"/>
</dbReference>
<dbReference type="SUPFAM" id="SSF51735">
    <property type="entry name" value="NAD(P)-binding Rossmann-fold domains"/>
    <property type="match status" value="1"/>
</dbReference>
<dbReference type="PATRIC" id="fig|378806.16.peg.4199"/>
<feature type="domain" description="AB hydrolase-1" evidence="2">
    <location>
        <begin position="376"/>
        <end position="626"/>
    </location>
</feature>
<accession>Q08XI9</accession>
<dbReference type="PANTHER" id="PTHR43798:SF33">
    <property type="entry name" value="HYDROLASE, PUTATIVE (AFU_ORTHOLOGUE AFUA_2G14860)-RELATED"/>
    <property type="match status" value="1"/>
</dbReference>
<dbReference type="SUPFAM" id="SSF53474">
    <property type="entry name" value="alpha/beta-Hydrolases"/>
    <property type="match status" value="1"/>
</dbReference>
<dbReference type="eggNOG" id="COG0451">
    <property type="taxonomic scope" value="Bacteria"/>
</dbReference>
<dbReference type="Pfam" id="PF12697">
    <property type="entry name" value="Abhydrolase_6"/>
    <property type="match status" value="1"/>
</dbReference>
<name>Q08XI9_STIAD</name>
<evidence type="ECO:0000313" key="3">
    <source>
        <dbReference type="EMBL" id="ADO72769.1"/>
    </source>
</evidence>
<evidence type="ECO:0000259" key="2">
    <source>
        <dbReference type="Pfam" id="PF12697"/>
    </source>
</evidence>
<dbReference type="InterPro" id="IPR000073">
    <property type="entry name" value="AB_hydrolase_1"/>
</dbReference>
<dbReference type="KEGG" id="sur:STAUR_4991"/>
<gene>
    <name evidence="3" type="ordered locus">STAUR_4991</name>
    <name evidence="4" type="ORF">STIAU_1155</name>
</gene>
<sequence length="663" mass="73397">MPRTILITGIDKPLGSLLAAYILANSQDSLLCWADETPDLLSKTFAPRLRFFESSRSKNERIDEVWSLGPTQALTLNPPPGPPTRGLTRLQASLHGAQIGVFNHVSTVYVAGSKQGLIREEPFDGQYAANNPAEESERAAERAVVNWSQEAGIAWRIFRPALLLGVPLAPAPFSPGPLQGFLTALFRFQELIHSKSPGYLDHHPLRLASNPSASPHIIPVEQALGWMFQVSRTSARRNDYFHIANLASSSLKTLSQHIRDATGLQLEWIEELSKQDPIDTLLQARIAAFSCYLTQPRCFDNSHSHSIVVGNDLSPHDEDTRNEGNSFESFHQQWMDSRQRARRALTPALESLSRRMISAEDGSPIEYQAAGSGPVLLCINATGQDASVWRWFVAHFLNNHRLIYWSPRGTYGPPSRCPSLTSQCAELELILSQEEVQQCRIVAWCSGAKIAIELLNRRPIASAMVLVTGAFTPMKGLEHLETTFQRTLQQMCRMVNQRGETAALVKTAMVSMVTNNPAFTPDFPQGKPEDVLALASQELRTSIAKPFAHEESIRNYSSQVADYASHDISGMLKKVTVPTLLLGAELDQIVSPEASKMVSERLPAACFAELRGASHYCLYENAELIIELAERFFDSPRTFRPASPELARTSPAFAPADARPPQE</sequence>
<evidence type="ECO:0000313" key="5">
    <source>
        <dbReference type="Proteomes" id="UP000001351"/>
    </source>
</evidence>
<keyword evidence="5" id="KW-1185">Reference proteome</keyword>
<dbReference type="Proteomes" id="UP000032702">
    <property type="component" value="Unassembled WGS sequence"/>
</dbReference>
<dbReference type="Gene3D" id="3.40.50.1820">
    <property type="entry name" value="alpha/beta hydrolase"/>
    <property type="match status" value="1"/>
</dbReference>
<feature type="region of interest" description="Disordered" evidence="1">
    <location>
        <begin position="640"/>
        <end position="663"/>
    </location>
</feature>
<keyword evidence="4" id="KW-0378">Hydrolase</keyword>
<dbReference type="HOGENOM" id="CLU_413815_0_0_7"/>
<dbReference type="OrthoDB" id="9785408at2"/>
<dbReference type="InterPro" id="IPR029058">
    <property type="entry name" value="AB_hydrolase_fold"/>
</dbReference>
<dbReference type="Proteomes" id="UP000001351">
    <property type="component" value="Chromosome"/>
</dbReference>
<dbReference type="EMBL" id="CP002271">
    <property type="protein sequence ID" value="ADO72769.1"/>
    <property type="molecule type" value="Genomic_DNA"/>
</dbReference>
<dbReference type="AlphaFoldDB" id="Q08XI9"/>
<organism evidence="4 6">
    <name type="scientific">Stigmatella aurantiaca (strain DW4/3-1)</name>
    <dbReference type="NCBI Taxonomy" id="378806"/>
    <lineage>
        <taxon>Bacteria</taxon>
        <taxon>Pseudomonadati</taxon>
        <taxon>Myxococcota</taxon>
        <taxon>Myxococcia</taxon>
        <taxon>Myxococcales</taxon>
        <taxon>Cystobacterineae</taxon>
        <taxon>Archangiaceae</taxon>
        <taxon>Stigmatella</taxon>
    </lineage>
</organism>
<reference evidence="3 5" key="2">
    <citation type="journal article" date="2011" name="Mol. Biol. Evol.">
        <title>Comparative genomic analysis of fruiting body formation in Myxococcales.</title>
        <authorList>
            <person name="Huntley S."/>
            <person name="Hamann N."/>
            <person name="Wegener-Feldbrugge S."/>
            <person name="Treuner-Lange A."/>
            <person name="Kube M."/>
            <person name="Reinhardt R."/>
            <person name="Klages S."/>
            <person name="Muller R."/>
            <person name="Ronning C.M."/>
            <person name="Nierman W.C."/>
            <person name="Sogaard-Andersen L."/>
        </authorList>
    </citation>
    <scope>NUCLEOTIDE SEQUENCE [LARGE SCALE GENOMIC DNA]</scope>
    <source>
        <strain evidence="3 5">DW4/3-1</strain>
    </source>
</reference>
<dbReference type="STRING" id="378806.STAUR_4991"/>
<dbReference type="InterPro" id="IPR050266">
    <property type="entry name" value="AB_hydrolase_sf"/>
</dbReference>
<protein>
    <submittedName>
        <fullName evidence="3">Alpha/beta hydrolase fold-1</fullName>
    </submittedName>
    <submittedName>
        <fullName evidence="4">Putative hydrolase/decarboxylase</fullName>
    </submittedName>
</protein>
<dbReference type="PANTHER" id="PTHR43798">
    <property type="entry name" value="MONOACYLGLYCEROL LIPASE"/>
    <property type="match status" value="1"/>
</dbReference>
<dbReference type="eggNOG" id="COG2267">
    <property type="taxonomic scope" value="Bacteria"/>
</dbReference>
<evidence type="ECO:0000313" key="4">
    <source>
        <dbReference type="EMBL" id="EAU65185.1"/>
    </source>
</evidence>
<evidence type="ECO:0000256" key="1">
    <source>
        <dbReference type="SAM" id="MobiDB-lite"/>
    </source>
</evidence>
<reference evidence="4 6" key="1">
    <citation type="submission" date="2006-04" db="EMBL/GenBank/DDBJ databases">
        <authorList>
            <person name="Nierman W.C."/>
        </authorList>
    </citation>
    <scope>NUCLEOTIDE SEQUENCE [LARGE SCALE GENOMIC DNA]</scope>
    <source>
        <strain evidence="4 6">DW4/3-1</strain>
    </source>
</reference>
<dbReference type="GO" id="GO:0016020">
    <property type="term" value="C:membrane"/>
    <property type="evidence" value="ECO:0007669"/>
    <property type="project" value="TreeGrafter"/>
</dbReference>